<comment type="caution">
    <text evidence="6">The sequence shown here is derived from an EMBL/GenBank/DDBJ whole genome shotgun (WGS) entry which is preliminary data.</text>
</comment>
<evidence type="ECO:0000256" key="1">
    <source>
        <dbReference type="ARBA" id="ARBA00002868"/>
    </source>
</evidence>
<evidence type="ECO:0000256" key="5">
    <source>
        <dbReference type="ARBA" id="ARBA00031841"/>
    </source>
</evidence>
<reference evidence="7" key="1">
    <citation type="journal article" date="2019" name="Int. J. Syst. Evol. Microbiol.">
        <title>The Global Catalogue of Microorganisms (GCM) 10K type strain sequencing project: providing services to taxonomists for standard genome sequencing and annotation.</title>
        <authorList>
            <consortium name="The Broad Institute Genomics Platform"/>
            <consortium name="The Broad Institute Genome Sequencing Center for Infectious Disease"/>
            <person name="Wu L."/>
            <person name="Ma J."/>
        </authorList>
    </citation>
    <scope>NUCLEOTIDE SEQUENCE [LARGE SCALE GENOMIC DNA]</scope>
    <source>
        <strain evidence="7">NBRC 110044</strain>
    </source>
</reference>
<proteinExistence type="inferred from homology"/>
<comment type="function">
    <text evidence="1">Plays a role in synthesis, processing and/or stability of 23S rRNA.</text>
</comment>
<evidence type="ECO:0000313" key="6">
    <source>
        <dbReference type="EMBL" id="GLR15348.1"/>
    </source>
</evidence>
<organism evidence="6 7">
    <name type="scientific">Chitinimonas prasina</name>
    <dbReference type="NCBI Taxonomy" id="1434937"/>
    <lineage>
        <taxon>Bacteria</taxon>
        <taxon>Pseudomonadati</taxon>
        <taxon>Pseudomonadota</taxon>
        <taxon>Betaproteobacteria</taxon>
        <taxon>Neisseriales</taxon>
        <taxon>Chitinibacteraceae</taxon>
        <taxon>Chitinimonas</taxon>
    </lineage>
</organism>
<dbReference type="InterPro" id="IPR039255">
    <property type="entry name" value="YceD_bac"/>
</dbReference>
<comment type="similarity">
    <text evidence="2">Belongs to the DUF177 domain family.</text>
</comment>
<evidence type="ECO:0000256" key="2">
    <source>
        <dbReference type="ARBA" id="ARBA00010740"/>
    </source>
</evidence>
<sequence>MSDLTFDNGEFARRERTLQGELALADLPRVAADVLGGSAIQFALAGNADKYKRLTLDLRVGGQLELKCQRCLKSLPFEIDVATRFTLFADEAKLDEAEAEDEDMEGLLFEQEFSLLNLIEDEILLSLPYAPAHDACVAEVGVAPDADVVPQKPNPFAVLADLKGKLQRGEH</sequence>
<accession>A0ABQ5YMZ4</accession>
<dbReference type="Pfam" id="PF02620">
    <property type="entry name" value="YceD"/>
    <property type="match status" value="1"/>
</dbReference>
<keyword evidence="4" id="KW-0690">Ribosome biogenesis</keyword>
<dbReference type="PANTHER" id="PTHR38099">
    <property type="entry name" value="LARGE RIBOSOMAL RNA SUBUNIT ACCUMULATION PROTEIN YCED"/>
    <property type="match status" value="1"/>
</dbReference>
<dbReference type="PANTHER" id="PTHR38099:SF1">
    <property type="entry name" value="LARGE RIBOSOMAL RNA SUBUNIT ACCUMULATION PROTEIN YCED"/>
    <property type="match status" value="1"/>
</dbReference>
<evidence type="ECO:0000256" key="3">
    <source>
        <dbReference type="ARBA" id="ARBA00015716"/>
    </source>
</evidence>
<name>A0ABQ5YMZ4_9NEIS</name>
<dbReference type="InterPro" id="IPR003772">
    <property type="entry name" value="YceD"/>
</dbReference>
<protein>
    <recommendedName>
        <fullName evidence="3">Large ribosomal RNA subunit accumulation protein YceD</fullName>
    </recommendedName>
    <alternativeName>
        <fullName evidence="5">23S rRNA accumulation protein YceD</fullName>
    </alternativeName>
</protein>
<dbReference type="RefSeq" id="WP_284198416.1">
    <property type="nucleotide sequence ID" value="NZ_BSOG01000008.1"/>
</dbReference>
<dbReference type="Proteomes" id="UP001156706">
    <property type="component" value="Unassembled WGS sequence"/>
</dbReference>
<gene>
    <name evidence="6" type="ORF">GCM10007907_41380</name>
</gene>
<keyword evidence="7" id="KW-1185">Reference proteome</keyword>
<evidence type="ECO:0000256" key="4">
    <source>
        <dbReference type="ARBA" id="ARBA00022517"/>
    </source>
</evidence>
<evidence type="ECO:0000313" key="7">
    <source>
        <dbReference type="Proteomes" id="UP001156706"/>
    </source>
</evidence>
<dbReference type="EMBL" id="BSOG01000008">
    <property type="protein sequence ID" value="GLR15348.1"/>
    <property type="molecule type" value="Genomic_DNA"/>
</dbReference>